<feature type="compositionally biased region" description="Basic residues" evidence="1">
    <location>
        <begin position="205"/>
        <end position="215"/>
    </location>
</feature>
<gene>
    <name evidence="2" type="ORF">A1Q2_07054</name>
</gene>
<dbReference type="PANTHER" id="PTHR47336">
    <property type="entry name" value="TRANSCRIPTION FACTOR HMS1-RELATED"/>
    <property type="match status" value="1"/>
</dbReference>
<evidence type="ECO:0000313" key="3">
    <source>
        <dbReference type="Proteomes" id="UP000006757"/>
    </source>
</evidence>
<dbReference type="CDD" id="cd11395">
    <property type="entry name" value="bHLHzip_SREBP_like"/>
    <property type="match status" value="1"/>
</dbReference>
<evidence type="ECO:0000313" key="2">
    <source>
        <dbReference type="EMBL" id="EKC98632.1"/>
    </source>
</evidence>
<dbReference type="AlphaFoldDB" id="K1VPP1"/>
<feature type="compositionally biased region" description="Low complexity" evidence="1">
    <location>
        <begin position="165"/>
        <end position="178"/>
    </location>
</feature>
<feature type="region of interest" description="Disordered" evidence="1">
    <location>
        <begin position="1"/>
        <end position="59"/>
    </location>
</feature>
<evidence type="ECO:0000256" key="1">
    <source>
        <dbReference type="SAM" id="MobiDB-lite"/>
    </source>
</evidence>
<dbReference type="InParanoid" id="K1VPP1"/>
<dbReference type="Gene3D" id="4.10.280.10">
    <property type="entry name" value="Helix-loop-helix DNA-binding domain"/>
    <property type="match status" value="1"/>
</dbReference>
<feature type="compositionally biased region" description="Pro residues" evidence="1">
    <location>
        <begin position="150"/>
        <end position="164"/>
    </location>
</feature>
<dbReference type="EMBL" id="AMBO01000385">
    <property type="protein sequence ID" value="EKC98632.1"/>
    <property type="molecule type" value="Genomic_DNA"/>
</dbReference>
<feature type="region of interest" description="Disordered" evidence="1">
    <location>
        <begin position="150"/>
        <end position="222"/>
    </location>
</feature>
<dbReference type="InterPro" id="IPR052099">
    <property type="entry name" value="Regulatory_TF_Diverse"/>
</dbReference>
<name>K1VPP1_TRIAC</name>
<dbReference type="PANTHER" id="PTHR47336:SF2">
    <property type="entry name" value="TRANSCRIPTION FACTOR HMS1-RELATED"/>
    <property type="match status" value="1"/>
</dbReference>
<sequence length="804" mass="87235">MSATMSTDLFRFDDDDQVSPSDALFPPNLSLPGDFLSPDSLSISPRSSSNPSLSTSGDSPLSFTTDEYLLNNSFGTDALDLLIFPEDDNNLLNTNQNQTANATPSKPQIQETIPLLPQQTFDGLLNQWRMELPQAPFFQQQHQMPQLVVPPPVQQQAPPQPQPQPQAQVQPAPVVKASPAPPPRRSAPNAPLNKRATTPPTNVGKHNKTERRYRQKVQQAQGDLRDAVPALRVLYGTSTEEQKATTDIRAPDGTVDGLGEVTRPNASAKATILIGARMYIELLQRRTATLQRKVDELENFRLMAEGPVNFENWRADFNQREAVIAAQAAALAAAREKDESGEDEEDSDDGEAPRKRKRVTKKAPASNNVRAFAAFAATFALVPSSNVYTPSTAQTAQQLSEMSKGKVLARLPFITAEHSSRLLARALPTALVPSPNLIVDWTMRIFFTMFLVWLFGPLVERAARKHRHKETGAGSLRSMAKDVVSINKPEKLSPEWNALAAQIVGGMLKPSPLVKAHVALRLYRANDAYSLAMLALMAPEYSGKIWVHARAKAEPGTLATVLALPLEEAARSLELVPPTTAPIAAISEQINLVHLYDLYSRFFVRLVSAVGKASTLSGMLAAVKGSDMALDGFDAEIRAVLKGVPRHSTSHALGLVLLGLWGLFSGYASPAVLVSALANEEVQGPPLRSVSVMLELLYPGSSHPQTSELPIPSNAKAIDKLAVACIGFVDLMTGSTEQRRVQKEAARLRLILTQATFVGLDDGEDGVFEDARQKLVGILANVGRAASGRGIRADDSGLETDDEW</sequence>
<dbReference type="eggNOG" id="ENOG502S9M1">
    <property type="taxonomic scope" value="Eukaryota"/>
</dbReference>
<feature type="compositionally biased region" description="Low complexity" evidence="1">
    <location>
        <begin position="36"/>
        <end position="59"/>
    </location>
</feature>
<dbReference type="Proteomes" id="UP000006757">
    <property type="component" value="Unassembled WGS sequence"/>
</dbReference>
<dbReference type="OrthoDB" id="2133190at2759"/>
<keyword evidence="3" id="KW-1185">Reference proteome</keyword>
<dbReference type="STRING" id="1220162.K1VPP1"/>
<dbReference type="GO" id="GO:0046983">
    <property type="term" value="F:protein dimerization activity"/>
    <property type="evidence" value="ECO:0007669"/>
    <property type="project" value="InterPro"/>
</dbReference>
<dbReference type="InterPro" id="IPR036638">
    <property type="entry name" value="HLH_DNA-bd_sf"/>
</dbReference>
<accession>K1VPP1</accession>
<dbReference type="HOGENOM" id="CLU_329550_0_0_1"/>
<dbReference type="SUPFAM" id="SSF47459">
    <property type="entry name" value="HLH, helix-loop-helix DNA-binding domain"/>
    <property type="match status" value="1"/>
</dbReference>
<feature type="region of interest" description="Disordered" evidence="1">
    <location>
        <begin position="334"/>
        <end position="363"/>
    </location>
</feature>
<reference evidence="2 3" key="1">
    <citation type="journal article" date="2012" name="Eukaryot. Cell">
        <title>Genome sequence of the Trichosporon asahii environmental strain CBS 8904.</title>
        <authorList>
            <person name="Yang R.Y."/>
            <person name="Li H.T."/>
            <person name="Zhu H."/>
            <person name="Zhou G.P."/>
            <person name="Wang M."/>
            <person name="Wang L."/>
        </authorList>
    </citation>
    <scope>NUCLEOTIDE SEQUENCE [LARGE SCALE GENOMIC DNA]</scope>
    <source>
        <strain evidence="2 3">CBS 8904</strain>
    </source>
</reference>
<proteinExistence type="predicted"/>
<comment type="caution">
    <text evidence="2">The sequence shown here is derived from an EMBL/GenBank/DDBJ whole genome shotgun (WGS) entry which is preliminary data.</text>
</comment>
<protein>
    <submittedName>
        <fullName evidence="2">Uncharacterized protein</fullName>
    </submittedName>
</protein>
<organism evidence="2 3">
    <name type="scientific">Trichosporon asahii var. asahii (strain CBS 8904)</name>
    <name type="common">Yeast</name>
    <dbReference type="NCBI Taxonomy" id="1220162"/>
    <lineage>
        <taxon>Eukaryota</taxon>
        <taxon>Fungi</taxon>
        <taxon>Dikarya</taxon>
        <taxon>Basidiomycota</taxon>
        <taxon>Agaricomycotina</taxon>
        <taxon>Tremellomycetes</taxon>
        <taxon>Trichosporonales</taxon>
        <taxon>Trichosporonaceae</taxon>
        <taxon>Trichosporon</taxon>
    </lineage>
</organism>
<feature type="compositionally biased region" description="Acidic residues" evidence="1">
    <location>
        <begin position="339"/>
        <end position="350"/>
    </location>
</feature>